<keyword evidence="2" id="KW-1185">Reference proteome</keyword>
<evidence type="ECO:0000313" key="2">
    <source>
        <dbReference type="Proteomes" id="UP001501444"/>
    </source>
</evidence>
<dbReference type="InterPro" id="IPR036291">
    <property type="entry name" value="NAD(P)-bd_dom_sf"/>
</dbReference>
<reference evidence="1 2" key="1">
    <citation type="journal article" date="2019" name="Int. J. Syst. Evol. Microbiol.">
        <title>The Global Catalogue of Microorganisms (GCM) 10K type strain sequencing project: providing services to taxonomists for standard genome sequencing and annotation.</title>
        <authorList>
            <consortium name="The Broad Institute Genomics Platform"/>
            <consortium name="The Broad Institute Genome Sequencing Center for Infectious Disease"/>
            <person name="Wu L."/>
            <person name="Ma J."/>
        </authorList>
    </citation>
    <scope>NUCLEOTIDE SEQUENCE [LARGE SCALE GENOMIC DNA]</scope>
    <source>
        <strain evidence="1 2">JCM 3272</strain>
    </source>
</reference>
<dbReference type="Proteomes" id="UP001501444">
    <property type="component" value="Unassembled WGS sequence"/>
</dbReference>
<dbReference type="SUPFAM" id="SSF51735">
    <property type="entry name" value="NAD(P)-binding Rossmann-fold domains"/>
    <property type="match status" value="1"/>
</dbReference>
<dbReference type="Gene3D" id="3.40.50.720">
    <property type="entry name" value="NAD(P)-binding Rossmann-like Domain"/>
    <property type="match status" value="1"/>
</dbReference>
<proteinExistence type="predicted"/>
<dbReference type="RefSeq" id="WP_344616558.1">
    <property type="nucleotide sequence ID" value="NZ_BAAARV010000066.1"/>
</dbReference>
<protein>
    <submittedName>
        <fullName evidence="1">NAD-dependent epimerase/dehydratase family protein</fullName>
    </submittedName>
</protein>
<organism evidence="1 2">
    <name type="scientific">Dactylosporangium salmoneum</name>
    <dbReference type="NCBI Taxonomy" id="53361"/>
    <lineage>
        <taxon>Bacteria</taxon>
        <taxon>Bacillati</taxon>
        <taxon>Actinomycetota</taxon>
        <taxon>Actinomycetes</taxon>
        <taxon>Micromonosporales</taxon>
        <taxon>Micromonosporaceae</taxon>
        <taxon>Dactylosporangium</taxon>
    </lineage>
</organism>
<name>A0ABN3H2L3_9ACTN</name>
<comment type="caution">
    <text evidence="1">The sequence shown here is derived from an EMBL/GenBank/DDBJ whole genome shotgun (WGS) entry which is preliminary data.</text>
</comment>
<accession>A0ABN3H2L3</accession>
<evidence type="ECO:0000313" key="1">
    <source>
        <dbReference type="EMBL" id="GAA2367451.1"/>
    </source>
</evidence>
<gene>
    <name evidence="1" type="ORF">GCM10010170_066820</name>
</gene>
<sequence length="296" mass="31631">MQVVIGSGSVGSAVALRVAESGDEVRVVTRGGGGPEHPRVTRIKADAADAAALARIAKGATVIYNCANPQYFEWPTAWPPLAGAMLRAAEASDAVLAIIGNLYGYGPVDRPMTEDTPLAARTVKGRVRVKMWQDVLASGVRALEVRSSDWIGPQNSLLAQALPAMRAGRTAWLPASVDVPHTYTYTDDAARTLVELAPQAKAWGKAWHTPSVAPMTARELLTRAASIAGLGAPRLRSYPKVMVQGAALFDKFAKEFLEVRYQHVRPFIMDSSRVTAEFGLTATPLDDSLRAALQGS</sequence>
<dbReference type="EMBL" id="BAAARV010000066">
    <property type="protein sequence ID" value="GAA2367451.1"/>
    <property type="molecule type" value="Genomic_DNA"/>
</dbReference>